<protein>
    <submittedName>
        <fullName evidence="2">Uncharacterized protein</fullName>
    </submittedName>
</protein>
<dbReference type="Proteomes" id="UP000521868">
    <property type="component" value="Unassembled WGS sequence"/>
</dbReference>
<dbReference type="AlphaFoldDB" id="A0A7X6I822"/>
<feature type="transmembrane region" description="Helical" evidence="1">
    <location>
        <begin position="98"/>
        <end position="128"/>
    </location>
</feature>
<keyword evidence="1" id="KW-0472">Membrane</keyword>
<proteinExistence type="predicted"/>
<name>A0A7X6I822_9BURK</name>
<gene>
    <name evidence="2" type="ORF">RAMLITH_18835</name>
</gene>
<keyword evidence="1" id="KW-0812">Transmembrane</keyword>
<accession>A0A7X6I822</accession>
<keyword evidence="1" id="KW-1133">Transmembrane helix</keyword>
<feature type="transmembrane region" description="Helical" evidence="1">
    <location>
        <begin position="49"/>
        <end position="77"/>
    </location>
</feature>
<dbReference type="RefSeq" id="WP_168108986.1">
    <property type="nucleotide sequence ID" value="NZ_VTOX01000008.1"/>
</dbReference>
<comment type="caution">
    <text evidence="2">The sequence shown here is derived from an EMBL/GenBank/DDBJ whole genome shotgun (WGS) entry which is preliminary data.</text>
</comment>
<organism evidence="2 3">
    <name type="scientific">Ramlibacter lithotrophicus</name>
    <dbReference type="NCBI Taxonomy" id="2606681"/>
    <lineage>
        <taxon>Bacteria</taxon>
        <taxon>Pseudomonadati</taxon>
        <taxon>Pseudomonadota</taxon>
        <taxon>Betaproteobacteria</taxon>
        <taxon>Burkholderiales</taxon>
        <taxon>Comamonadaceae</taxon>
        <taxon>Ramlibacter</taxon>
    </lineage>
</organism>
<dbReference type="EMBL" id="VTOX01000008">
    <property type="protein sequence ID" value="NKE67881.1"/>
    <property type="molecule type" value="Genomic_DNA"/>
</dbReference>
<sequence length="135" mass="14663">MRALHTTLALETGTAWTPAMIVKARRPVARRTATRRAEARVTWTQLRNVALFLMAPFVGLLYIVLLPFVGLGMLAWFAGRTFVDTGRLATTLRVAKKVLLVAAAPFIALGYVIAMPFVGLAMLAWAAMGPALPAR</sequence>
<evidence type="ECO:0000313" key="3">
    <source>
        <dbReference type="Proteomes" id="UP000521868"/>
    </source>
</evidence>
<evidence type="ECO:0000313" key="2">
    <source>
        <dbReference type="EMBL" id="NKE67881.1"/>
    </source>
</evidence>
<reference evidence="2 3" key="1">
    <citation type="journal article" date="2020" name="Nature">
        <title>Bacterial chemolithoautotrophy via manganese oxidation.</title>
        <authorList>
            <person name="Yu H."/>
            <person name="Leadbetter J.R."/>
        </authorList>
    </citation>
    <scope>NUCLEOTIDE SEQUENCE [LARGE SCALE GENOMIC DNA]</scope>
    <source>
        <strain evidence="2 3">RBP-1</strain>
    </source>
</reference>
<evidence type="ECO:0000256" key="1">
    <source>
        <dbReference type="SAM" id="Phobius"/>
    </source>
</evidence>
<keyword evidence="3" id="KW-1185">Reference proteome</keyword>